<protein>
    <submittedName>
        <fullName evidence="4">Methyltransferase type 11</fullName>
    </submittedName>
</protein>
<evidence type="ECO:0000313" key="4">
    <source>
        <dbReference type="EMBL" id="OHU46134.1"/>
    </source>
</evidence>
<feature type="coiled-coil region" evidence="1">
    <location>
        <begin position="1513"/>
        <end position="1540"/>
    </location>
</feature>
<organism evidence="4 5">
    <name type="scientific">Mycobacteroides chelonae</name>
    <name type="common">Mycobacterium chelonae</name>
    <dbReference type="NCBI Taxonomy" id="1774"/>
    <lineage>
        <taxon>Bacteria</taxon>
        <taxon>Bacillati</taxon>
        <taxon>Actinomycetota</taxon>
        <taxon>Actinomycetes</taxon>
        <taxon>Mycobacteriales</taxon>
        <taxon>Mycobacteriaceae</taxon>
        <taxon>Mycobacteroides</taxon>
    </lineage>
</organism>
<dbReference type="Pfam" id="PF13649">
    <property type="entry name" value="Methyltransf_25"/>
    <property type="match status" value="1"/>
</dbReference>
<reference evidence="4 5" key="1">
    <citation type="submission" date="2016-10" db="EMBL/GenBank/DDBJ databases">
        <title>Evaluation of Human, Veterinary and Environmental Mycobacterium chelonae Isolates by Core Genome Phylogenomic Analysis, Targeted Gene Comparison, and Anti-microbial Susceptibility Patterns: A Tale of Mistaken Identities.</title>
        <authorList>
            <person name="Fogelson S.B."/>
            <person name="Camus A.C."/>
            <person name="Lorenz W."/>
            <person name="Vasireddy R."/>
            <person name="Vasireddy S."/>
            <person name="Smith T."/>
            <person name="Brown-Elliott B.A."/>
            <person name="Wallace R.J.Jr."/>
            <person name="Hasan N.A."/>
            <person name="Reischl U."/>
            <person name="Sanchez S."/>
        </authorList>
    </citation>
    <scope>NUCLEOTIDE SEQUENCE [LARGE SCALE GENOMIC DNA]</scope>
    <source>
        <strain evidence="4 5">15515</strain>
    </source>
</reference>
<accession>A0A1S1LFQ3</accession>
<dbReference type="Gene3D" id="3.40.50.300">
    <property type="entry name" value="P-loop containing nucleotide triphosphate hydrolases"/>
    <property type="match status" value="2"/>
</dbReference>
<dbReference type="GO" id="GO:0032259">
    <property type="term" value="P:methylation"/>
    <property type="evidence" value="ECO:0007669"/>
    <property type="project" value="UniProtKB-KW"/>
</dbReference>
<feature type="domain" description="Helicase ATP-binding" evidence="3">
    <location>
        <begin position="779"/>
        <end position="1042"/>
    </location>
</feature>
<dbReference type="SUPFAM" id="SSF52540">
    <property type="entry name" value="P-loop containing nucleoside triphosphate hydrolases"/>
    <property type="match status" value="2"/>
</dbReference>
<evidence type="ECO:0000256" key="1">
    <source>
        <dbReference type="SAM" id="Coils"/>
    </source>
</evidence>
<keyword evidence="4" id="KW-0808">Transferase</keyword>
<feature type="region of interest" description="Disordered" evidence="2">
    <location>
        <begin position="465"/>
        <end position="484"/>
    </location>
</feature>
<dbReference type="PRINTS" id="PR00507">
    <property type="entry name" value="N12N6MTFRASE"/>
</dbReference>
<name>A0A1S1LFQ3_MYCCH</name>
<proteinExistence type="predicted"/>
<dbReference type="CDD" id="cd02440">
    <property type="entry name" value="AdoMet_MTases"/>
    <property type="match status" value="1"/>
</dbReference>
<evidence type="ECO:0000256" key="2">
    <source>
        <dbReference type="SAM" id="MobiDB-lite"/>
    </source>
</evidence>
<evidence type="ECO:0000313" key="5">
    <source>
        <dbReference type="Proteomes" id="UP000180043"/>
    </source>
</evidence>
<keyword evidence="4" id="KW-0489">Methyltransferase</keyword>
<evidence type="ECO:0000259" key="3">
    <source>
        <dbReference type="SMART" id="SM00487"/>
    </source>
</evidence>
<dbReference type="PANTHER" id="PTHR41313">
    <property type="entry name" value="ADENINE-SPECIFIC METHYLTRANSFERASE"/>
    <property type="match status" value="1"/>
</dbReference>
<dbReference type="GO" id="GO:0008168">
    <property type="term" value="F:methyltransferase activity"/>
    <property type="evidence" value="ECO:0007669"/>
    <property type="project" value="UniProtKB-KW"/>
</dbReference>
<dbReference type="InterPro" id="IPR014001">
    <property type="entry name" value="Helicase_ATP-bd"/>
</dbReference>
<comment type="caution">
    <text evidence="4">The sequence shown here is derived from an EMBL/GenBank/DDBJ whole genome shotgun (WGS) entry which is preliminary data.</text>
</comment>
<dbReference type="Gene3D" id="3.40.50.150">
    <property type="entry name" value="Vaccinia Virus protein VP39"/>
    <property type="match status" value="1"/>
</dbReference>
<keyword evidence="1" id="KW-0175">Coiled coil</keyword>
<dbReference type="InterPro" id="IPR027417">
    <property type="entry name" value="P-loop_NTPase"/>
</dbReference>
<gene>
    <name evidence="4" type="ORF">BKG82_28565</name>
</gene>
<dbReference type="SUPFAM" id="SSF53335">
    <property type="entry name" value="S-adenosyl-L-methionine-dependent methyltransferases"/>
    <property type="match status" value="1"/>
</dbReference>
<dbReference type="PANTHER" id="PTHR41313:SF1">
    <property type="entry name" value="DNA METHYLASE ADENINE-SPECIFIC DOMAIN-CONTAINING PROTEIN"/>
    <property type="match status" value="1"/>
</dbReference>
<dbReference type="SMART" id="SM00487">
    <property type="entry name" value="DEXDc"/>
    <property type="match status" value="1"/>
</dbReference>
<dbReference type="InterPro" id="IPR041698">
    <property type="entry name" value="Methyltransf_25"/>
</dbReference>
<dbReference type="EMBL" id="MLIQ01000049">
    <property type="protein sequence ID" value="OHU46134.1"/>
    <property type="molecule type" value="Genomic_DNA"/>
</dbReference>
<dbReference type="RefSeq" id="WP_070948156.1">
    <property type="nucleotide sequence ID" value="NZ_MLIQ01000049.1"/>
</dbReference>
<dbReference type="InterPro" id="IPR029063">
    <property type="entry name" value="SAM-dependent_MTases_sf"/>
</dbReference>
<sequence>MSTVKTAQRQGRSAGRGVTLARRAIAAVRTLSEVDGSLPNERQRAVLQAFPGWGPVAPLFDAEPAGAWAALADELDDVVGQAGEVMSSAADVVDTSFFTPPALVGHVWEVLRSAGFSGGSVLDLGCGTGAFFEHVPEDLAVSVTGVEADPISARIARVMHPGATIITGELQKVSLPHKRFDAAIGNVPFSGSRVYDGATGFYGALHEYFVTRAVSAVRPGGYVVVVTSRHEMDSAHGLSSTIASEADLIAAVRLPSKYFSSSGTDVIADVLILRVRGDDGSHGWKSPRGDRTTTLAGTVGDRCCREVVSRFWEDHPELVAGTMRLTGFDRQPLAVDADEPEAAVAAAFEAVKPLLVPYAAGVEPLADLGDIRLTDDQGRKDGSLHIVDDQVVRVSDGALTVIPRAGAELRTLIGLRDAAVALMEAESDWDCPASTLEPLRTACRESYQRYVARYGALNRGVSTVGKVDPETDMPRLGWRTPPLGGFRQDPDAPLVFALERFDQESGEASPAPILLRRVNKRPEAATRAATAGEALAISMGEGRGLDLTRIAGLLGLDDPEAAFEALGELAYRNPRDGRPLIARDYLCGDVRTKLGEALAAAATDPQFTRNVTALEAVQPTWLGREDIRIELGSPWVTTGDVVDFCKEVFGVGVRVEHVAPLAAWDVTAHGRVSPEAQIAYSTARLGAVDLLQIGLNGAAPVVVDEFYDEVARKNRSVRNADATEAAEQKLAAIKERFSLWIWEDASREQRIVDRYNHEMNAHVLRRHDGSHLTFPGLADGVELWPWQSDFVDRAVSTPAAFCAHEVSLGKSLTAITLAMTLRQFGLAQRICYSVPNHLIEQATRQCYQAWPSGRFLIVSREDLHGDARRRFAARIATGDWDLVIMTHEVFSSIPVPASVEWAWRQDQLGALKNYARHAGHRSKRIASAVRSLEGRIEKLRDQYNDPNQITFGQLGFDYLIVDEADRFRRLQVTTRADGFSLGQSKRALDLYLKLSLLRRAKPDRPYASLMTGTPFTNTLAESYVWQTMLAPEQLERTGLTHFDAWAAQFVRYEVLIETSPDGSGFRSKRRPSVIQNVPELRTMLSEFMSMVRADAVGLPRPEVQREMKITEPTARQGEFMGTLVERADNVRARRSCADDDNMLLICGDGRKVALDPNLVGIKENAPKLDGVAELVAEIYHRTKDLTYEGSSTPGALQLVLCDLGTPKKGDTQSYGRIRAGLIARGVPAEKIRFVHEASTPKAREALFAACRDGRISVLIGSTPKVGIGTNIQHRMIALHHVDPTWTAAAWEQRNGRLRRNGNQHALVYIYSHVARGTFDAYMFGTIERKSRGFEQLYRPDGQAREIEDLGGDGTLTFSELKAAAAGNDLVMRQHELTVKIRGLRLAHVTVQQNVRTLQHQAATAQASAAAAADRIKRLHELAGRRAALTDVDLSRVAEEACIVREPGRYYSSYRGEWNDDGVCISIADTDPGQRLELQLNYHTVWTEVLPAKVRRRGPRAVQAWAQQQVTGWMGRLDQEIAATEERRNEALRQSQDARDTAAATDIREPAELAVAIAELAEVNKAITAALARDDGAEAA</sequence>
<dbReference type="InterPro" id="IPR052933">
    <property type="entry name" value="DNA_Protect_Modify"/>
</dbReference>
<dbReference type="Proteomes" id="UP000180043">
    <property type="component" value="Unassembled WGS sequence"/>
</dbReference>